<evidence type="ECO:0000256" key="1">
    <source>
        <dbReference type="ARBA" id="ARBA00004370"/>
    </source>
</evidence>
<feature type="transmembrane region" description="Helical" evidence="5">
    <location>
        <begin position="157"/>
        <end position="176"/>
    </location>
</feature>
<keyword evidence="2 5" id="KW-0812">Transmembrane</keyword>
<gene>
    <name evidence="7" type="ORF">AZ34_03315</name>
</gene>
<dbReference type="InterPro" id="IPR010920">
    <property type="entry name" value="LSM_dom_sf"/>
</dbReference>
<reference evidence="7 8" key="1">
    <citation type="submission" date="2014-02" db="EMBL/GenBank/DDBJ databases">
        <title>Draft Genome of Hylemonella gracilis isolated from the Niagara River.</title>
        <authorList>
            <person name="Pawlowski D.R."/>
            <person name="Koudelka G.B."/>
        </authorList>
    </citation>
    <scope>NUCLEOTIDE SEQUENCE [LARGE SCALE GENOMIC DNA]</scope>
    <source>
        <strain evidence="7 8">Niagara R</strain>
    </source>
</reference>
<keyword evidence="4 5" id="KW-0472">Membrane</keyword>
<dbReference type="GO" id="GO:0016020">
    <property type="term" value="C:membrane"/>
    <property type="evidence" value="ECO:0007669"/>
    <property type="project" value="UniProtKB-SubCell"/>
</dbReference>
<protein>
    <submittedName>
        <fullName evidence="7">Mechanosensitive ion channel protein MscS</fullName>
    </submittedName>
</protein>
<dbReference type="InterPro" id="IPR006685">
    <property type="entry name" value="MscS_channel_2nd"/>
</dbReference>
<proteinExistence type="predicted"/>
<dbReference type="PANTHER" id="PTHR30566:SF25">
    <property type="entry name" value="INNER MEMBRANE PROTEIN"/>
    <property type="match status" value="1"/>
</dbReference>
<evidence type="ECO:0000256" key="4">
    <source>
        <dbReference type="ARBA" id="ARBA00023136"/>
    </source>
</evidence>
<evidence type="ECO:0000256" key="2">
    <source>
        <dbReference type="ARBA" id="ARBA00022692"/>
    </source>
</evidence>
<feature type="transmembrane region" description="Helical" evidence="5">
    <location>
        <begin position="130"/>
        <end position="151"/>
    </location>
</feature>
<dbReference type="SUPFAM" id="SSF50182">
    <property type="entry name" value="Sm-like ribonucleoproteins"/>
    <property type="match status" value="1"/>
</dbReference>
<comment type="caution">
    <text evidence="7">The sequence shown here is derived from an EMBL/GenBank/DDBJ whole genome shotgun (WGS) entry which is preliminary data.</text>
</comment>
<evidence type="ECO:0000256" key="5">
    <source>
        <dbReference type="SAM" id="Phobius"/>
    </source>
</evidence>
<dbReference type="GO" id="GO:0008381">
    <property type="term" value="F:mechanosensitive monoatomic ion channel activity"/>
    <property type="evidence" value="ECO:0007669"/>
    <property type="project" value="UniProtKB-ARBA"/>
</dbReference>
<dbReference type="Gene3D" id="1.10.287.1260">
    <property type="match status" value="1"/>
</dbReference>
<accession>A0A016XDM4</accession>
<dbReference type="Gene3D" id="2.30.30.60">
    <property type="match status" value="1"/>
</dbReference>
<dbReference type="PANTHER" id="PTHR30566">
    <property type="entry name" value="YNAI-RELATED MECHANOSENSITIVE ION CHANNEL"/>
    <property type="match status" value="1"/>
</dbReference>
<evidence type="ECO:0000313" key="7">
    <source>
        <dbReference type="EMBL" id="EYC50199.1"/>
    </source>
</evidence>
<dbReference type="EMBL" id="JEMG01000001">
    <property type="protein sequence ID" value="EYC50199.1"/>
    <property type="molecule type" value="Genomic_DNA"/>
</dbReference>
<dbReference type="Proteomes" id="UP000023268">
    <property type="component" value="Unassembled WGS sequence"/>
</dbReference>
<dbReference type="AlphaFoldDB" id="A0A016XDM4"/>
<dbReference type="STRING" id="1458275.AZ34_03315"/>
<feature type="transmembrane region" description="Helical" evidence="5">
    <location>
        <begin position="6"/>
        <end position="26"/>
    </location>
</feature>
<feature type="transmembrane region" description="Helical" evidence="5">
    <location>
        <begin position="46"/>
        <end position="67"/>
    </location>
</feature>
<evidence type="ECO:0000313" key="8">
    <source>
        <dbReference type="Proteomes" id="UP000023268"/>
    </source>
</evidence>
<dbReference type="eggNOG" id="COG0668">
    <property type="taxonomic scope" value="Bacteria"/>
</dbReference>
<organism evidence="7 8">
    <name type="scientific">Hylemonella gracilis str. Niagara R</name>
    <dbReference type="NCBI Taxonomy" id="1458275"/>
    <lineage>
        <taxon>Bacteria</taxon>
        <taxon>Pseudomonadati</taxon>
        <taxon>Pseudomonadota</taxon>
        <taxon>Betaproteobacteria</taxon>
        <taxon>Burkholderiales</taxon>
        <taxon>Comamonadaceae</taxon>
        <taxon>Hylemonella</taxon>
    </lineage>
</organism>
<sequence length="353" mass="39051">MTPVSSTWGGVLLVLVLAVTLSVLTFYAGRRLIVRVTTPESMLRHVLMSVLGPARWAVPVAVGLLVLQASPGSLPWMDGARHITGLLLIGLCTSLTMRALTGFANGVLARYPVDVEENMEARRVHTQARVLSRLAQVVVFLAGLAFMLMTFPGARQVGTSLLASAGVLGLVVGIAARPVFSNLIAGLQIALTQPIRIDDVLIVQGEWGRVEEITGTYVVFRVWDDRRLVIPLQWFIDNPFENWTRTGSALLGTVFLWVDFALPLAPLRAELERVVTTFPEWDGRMVLLHVTDTNDRAMQVRALVTAQDAPRMFELRCKVREALIDFIQSQYPGRLPRLRVDDLRLDDKQPLAA</sequence>
<name>A0A016XDM4_9BURK</name>
<dbReference type="Pfam" id="PF00924">
    <property type="entry name" value="MS_channel_2nd"/>
    <property type="match status" value="1"/>
</dbReference>
<feature type="domain" description="Mechanosensitive ion channel MscS" evidence="6">
    <location>
        <begin position="179"/>
        <end position="245"/>
    </location>
</feature>
<comment type="subcellular location">
    <subcellularLocation>
        <location evidence="1">Membrane</location>
    </subcellularLocation>
</comment>
<dbReference type="InterPro" id="IPR023408">
    <property type="entry name" value="MscS_beta-dom_sf"/>
</dbReference>
<evidence type="ECO:0000256" key="3">
    <source>
        <dbReference type="ARBA" id="ARBA00022989"/>
    </source>
</evidence>
<feature type="transmembrane region" description="Helical" evidence="5">
    <location>
        <begin position="87"/>
        <end position="109"/>
    </location>
</feature>
<evidence type="ECO:0000259" key="6">
    <source>
        <dbReference type="Pfam" id="PF00924"/>
    </source>
</evidence>
<keyword evidence="3 5" id="KW-1133">Transmembrane helix</keyword>